<accession>A0A5D2B220</accession>
<name>A0A5D2B220_GOSDA</name>
<dbReference type="Proteomes" id="UP000323506">
    <property type="component" value="Chromosome D10"/>
</dbReference>
<sequence>MSLSFSSLLLYIFVCLSYGIDFYHYFNFYRLVASLWKIFFSHSKPIFLNEGTPLHKNNVLLVVAQLDDESM</sequence>
<proteinExistence type="predicted"/>
<reference evidence="1 2" key="1">
    <citation type="submission" date="2019-06" db="EMBL/GenBank/DDBJ databases">
        <title>WGS assembly of Gossypium darwinii.</title>
        <authorList>
            <person name="Chen Z.J."/>
            <person name="Sreedasyam A."/>
            <person name="Ando A."/>
            <person name="Song Q."/>
            <person name="De L."/>
            <person name="Hulse-Kemp A."/>
            <person name="Ding M."/>
            <person name="Ye W."/>
            <person name="Kirkbride R."/>
            <person name="Jenkins J."/>
            <person name="Plott C."/>
            <person name="Lovell J."/>
            <person name="Lin Y.-M."/>
            <person name="Vaughn R."/>
            <person name="Liu B."/>
            <person name="Li W."/>
            <person name="Simpson S."/>
            <person name="Scheffler B."/>
            <person name="Saski C."/>
            <person name="Grover C."/>
            <person name="Hu G."/>
            <person name="Conover J."/>
            <person name="Carlson J."/>
            <person name="Shu S."/>
            <person name="Boston L."/>
            <person name="Williams M."/>
            <person name="Peterson D."/>
            <person name="Mcgee K."/>
            <person name="Jones D."/>
            <person name="Wendel J."/>
            <person name="Stelly D."/>
            <person name="Grimwood J."/>
            <person name="Schmutz J."/>
        </authorList>
    </citation>
    <scope>NUCLEOTIDE SEQUENCE [LARGE SCALE GENOMIC DNA]</scope>
    <source>
        <strain evidence="1">1808015.09</strain>
    </source>
</reference>
<organism evidence="1 2">
    <name type="scientific">Gossypium darwinii</name>
    <name type="common">Darwin's cotton</name>
    <name type="synonym">Gossypium barbadense var. darwinii</name>
    <dbReference type="NCBI Taxonomy" id="34276"/>
    <lineage>
        <taxon>Eukaryota</taxon>
        <taxon>Viridiplantae</taxon>
        <taxon>Streptophyta</taxon>
        <taxon>Embryophyta</taxon>
        <taxon>Tracheophyta</taxon>
        <taxon>Spermatophyta</taxon>
        <taxon>Magnoliopsida</taxon>
        <taxon>eudicotyledons</taxon>
        <taxon>Gunneridae</taxon>
        <taxon>Pentapetalae</taxon>
        <taxon>rosids</taxon>
        <taxon>malvids</taxon>
        <taxon>Malvales</taxon>
        <taxon>Malvaceae</taxon>
        <taxon>Malvoideae</taxon>
        <taxon>Gossypium</taxon>
    </lineage>
</organism>
<gene>
    <name evidence="1" type="ORF">ES288_D10G200200v1</name>
</gene>
<dbReference type="AlphaFoldDB" id="A0A5D2B220"/>
<protein>
    <submittedName>
        <fullName evidence="1">Uncharacterized protein</fullName>
    </submittedName>
</protein>
<dbReference type="EMBL" id="CM017710">
    <property type="protein sequence ID" value="TYG50740.1"/>
    <property type="molecule type" value="Genomic_DNA"/>
</dbReference>
<keyword evidence="2" id="KW-1185">Reference proteome</keyword>
<evidence type="ECO:0000313" key="2">
    <source>
        <dbReference type="Proteomes" id="UP000323506"/>
    </source>
</evidence>
<evidence type="ECO:0000313" key="1">
    <source>
        <dbReference type="EMBL" id="TYG50740.1"/>
    </source>
</evidence>